<sequence length="174" mass="18341">MGMQDVAAAMERVKSVLERRPDKGLHDDAQATATWKGGTRIVASHANGTQMATDMPVEFGGTGDQISPGWLFRAGIASCAATTIAMKAAERGIELTTLEVKANSRTDTRGFLRMEQVEGGFVNPGPCDFRLTVRIGANAPAEQLRTLVNEGLGCAPITTAVAQSNPVAIDVEIA</sequence>
<name>A0A6M4GRQ2_9PROT</name>
<evidence type="ECO:0000313" key="1">
    <source>
        <dbReference type="EMBL" id="QJR10020.1"/>
    </source>
</evidence>
<dbReference type="AlphaFoldDB" id="A0A6M4GRQ2"/>
<dbReference type="InterPro" id="IPR052924">
    <property type="entry name" value="OsmC/Ohr_hydroprdx_reductase"/>
</dbReference>
<reference evidence="1 2" key="1">
    <citation type="submission" date="2020-04" db="EMBL/GenBank/DDBJ databases">
        <title>Usitatibacter rugosus gen. nov., sp. nov. and Usitatibacter palustris sp. nov., novel members of Usitatibacteraceae fam. nov. within the order Nitrosomonadales isolated from soil.</title>
        <authorList>
            <person name="Huber K.J."/>
            <person name="Neumann-Schaal M."/>
            <person name="Geppert A."/>
            <person name="Luckner M."/>
            <person name="Wanner G."/>
            <person name="Overmann J."/>
        </authorList>
    </citation>
    <scope>NUCLEOTIDE SEQUENCE [LARGE SCALE GENOMIC DNA]</scope>
    <source>
        <strain evidence="1 2">0125_3</strain>
    </source>
</reference>
<gene>
    <name evidence="1" type="ORF">DSM104443_01071</name>
</gene>
<accession>A0A6M4GRQ2</accession>
<organism evidence="1 2">
    <name type="scientific">Usitatibacter rugosus</name>
    <dbReference type="NCBI Taxonomy" id="2732067"/>
    <lineage>
        <taxon>Bacteria</taxon>
        <taxon>Pseudomonadati</taxon>
        <taxon>Pseudomonadota</taxon>
        <taxon>Betaproteobacteria</taxon>
        <taxon>Nitrosomonadales</taxon>
        <taxon>Usitatibacteraceae</taxon>
        <taxon>Usitatibacter</taxon>
    </lineage>
</organism>
<dbReference type="PANTHER" id="PTHR35368:SF1">
    <property type="entry name" value="HYDROPEROXIDE REDUCTASE"/>
    <property type="match status" value="1"/>
</dbReference>
<evidence type="ECO:0008006" key="3">
    <source>
        <dbReference type="Google" id="ProtNLM"/>
    </source>
</evidence>
<dbReference type="Gene3D" id="3.30.300.20">
    <property type="match status" value="1"/>
</dbReference>
<dbReference type="Proteomes" id="UP000501534">
    <property type="component" value="Chromosome"/>
</dbReference>
<keyword evidence="2" id="KW-1185">Reference proteome</keyword>
<dbReference type="EMBL" id="CP053069">
    <property type="protein sequence ID" value="QJR10020.1"/>
    <property type="molecule type" value="Genomic_DNA"/>
</dbReference>
<dbReference type="InterPro" id="IPR015946">
    <property type="entry name" value="KH_dom-like_a/b"/>
</dbReference>
<dbReference type="PANTHER" id="PTHR35368">
    <property type="entry name" value="HYDROPEROXIDE REDUCTASE"/>
    <property type="match status" value="1"/>
</dbReference>
<dbReference type="InterPro" id="IPR003718">
    <property type="entry name" value="OsmC/Ohr_fam"/>
</dbReference>
<protein>
    <recommendedName>
        <fullName evidence="3">OsmC-like protein</fullName>
    </recommendedName>
</protein>
<dbReference type="KEGG" id="uru:DSM104443_01071"/>
<evidence type="ECO:0000313" key="2">
    <source>
        <dbReference type="Proteomes" id="UP000501534"/>
    </source>
</evidence>
<dbReference type="SUPFAM" id="SSF82784">
    <property type="entry name" value="OsmC-like"/>
    <property type="match status" value="1"/>
</dbReference>
<dbReference type="Pfam" id="PF02566">
    <property type="entry name" value="OsmC"/>
    <property type="match status" value="1"/>
</dbReference>
<proteinExistence type="predicted"/>
<dbReference type="InterPro" id="IPR036102">
    <property type="entry name" value="OsmC/Ohrsf"/>
</dbReference>